<feature type="domain" description="NADPH-dependent FMN reductase-like" evidence="3">
    <location>
        <begin position="5"/>
        <end position="161"/>
    </location>
</feature>
<name>A0A8A0RLM1_9FIRM</name>
<dbReference type="InterPro" id="IPR029039">
    <property type="entry name" value="Flavoprotein-like_sf"/>
</dbReference>
<gene>
    <name evidence="4" type="primary">sgcG_2</name>
    <name evidence="4" type="ORF">H0A61_00835</name>
</gene>
<dbReference type="Pfam" id="PF03358">
    <property type="entry name" value="FMN_red"/>
    <property type="match status" value="1"/>
</dbReference>
<dbReference type="EC" id="1.3.99.24" evidence="4"/>
<evidence type="ECO:0000313" key="5">
    <source>
        <dbReference type="Proteomes" id="UP000662904"/>
    </source>
</evidence>
<accession>A0A8A0RLM1</accession>
<dbReference type="KEGG" id="kme:H0A61_00835"/>
<dbReference type="PANTHER" id="PTHR43278:SF4">
    <property type="entry name" value="NAD(P)H-DEPENDENT FMN-CONTAINING OXIDOREDUCTASE YWQN-RELATED"/>
    <property type="match status" value="1"/>
</dbReference>
<dbReference type="Proteomes" id="UP000662904">
    <property type="component" value="Chromosome"/>
</dbReference>
<proteinExistence type="predicted"/>
<dbReference type="EMBL" id="CP059066">
    <property type="protein sequence ID" value="QSQ08508.1"/>
    <property type="molecule type" value="Genomic_DNA"/>
</dbReference>
<dbReference type="SUPFAM" id="SSF52218">
    <property type="entry name" value="Flavoproteins"/>
    <property type="match status" value="1"/>
</dbReference>
<keyword evidence="4" id="KW-0560">Oxidoreductase</keyword>
<dbReference type="InterPro" id="IPR051796">
    <property type="entry name" value="ISF_SsuE-like"/>
</dbReference>
<dbReference type="Gene3D" id="3.40.50.360">
    <property type="match status" value="1"/>
</dbReference>
<dbReference type="GO" id="GO:0016491">
    <property type="term" value="F:oxidoreductase activity"/>
    <property type="evidence" value="ECO:0007669"/>
    <property type="project" value="UniProtKB-KW"/>
</dbReference>
<dbReference type="AlphaFoldDB" id="A0A8A0RLM1"/>
<dbReference type="PANTHER" id="PTHR43278">
    <property type="entry name" value="NAD(P)H-DEPENDENT FMN-CONTAINING OXIDOREDUCTASE YWQN-RELATED"/>
    <property type="match status" value="1"/>
</dbReference>
<organism evidence="4 5">
    <name type="scientific">Koleobacter methoxysyntrophicus</name>
    <dbReference type="NCBI Taxonomy" id="2751313"/>
    <lineage>
        <taxon>Bacteria</taxon>
        <taxon>Bacillati</taxon>
        <taxon>Bacillota</taxon>
        <taxon>Clostridia</taxon>
        <taxon>Koleobacterales</taxon>
        <taxon>Koleobacteraceae</taxon>
        <taxon>Koleobacter</taxon>
    </lineage>
</organism>
<sequence>MYWLKVVAFNGSPRRAGNTAKLIGRVFAELEREGIECELVELSGRVSGGCRACLKCRQNLDMRCVIDSDIVNECIRKMVEADGIILGSPTYFANLTAEMKALIDRAGFVARGNGNLLKRKVGAAVVSERRAGALMVFSSINNFFLINEMIVVGSSYWNLGMGGKVGEVESDDEGIKTMEKLGKNMAWLLKKIKG</sequence>
<keyword evidence="5" id="KW-1185">Reference proteome</keyword>
<evidence type="ECO:0000259" key="3">
    <source>
        <dbReference type="Pfam" id="PF03358"/>
    </source>
</evidence>
<protein>
    <submittedName>
        <fullName evidence="4">2-amino-4-deoxychorismate dehydrogenase</fullName>
        <ecNumber evidence="4">1.3.99.24</ecNumber>
    </submittedName>
</protein>
<evidence type="ECO:0000256" key="2">
    <source>
        <dbReference type="ARBA" id="ARBA00022643"/>
    </source>
</evidence>
<keyword evidence="1" id="KW-0285">Flavoprotein</keyword>
<evidence type="ECO:0000256" key="1">
    <source>
        <dbReference type="ARBA" id="ARBA00022630"/>
    </source>
</evidence>
<dbReference type="InterPro" id="IPR005025">
    <property type="entry name" value="FMN_Rdtase-like_dom"/>
</dbReference>
<evidence type="ECO:0000313" key="4">
    <source>
        <dbReference type="EMBL" id="QSQ08508.1"/>
    </source>
</evidence>
<keyword evidence="2" id="KW-0288">FMN</keyword>
<reference evidence="4" key="1">
    <citation type="submission" date="2020-07" db="EMBL/GenBank/DDBJ databases">
        <title>Koleobacter methoxysyntrophicus gen. nov., sp. nov., a novel anaerobic bacterium isolated from deep subsurface oil field and proposal of Koleobacterales ord. nov. in the phylum Firmicutes.</title>
        <authorList>
            <person name="Sakamoto S."/>
            <person name="Tamaki H."/>
        </authorList>
    </citation>
    <scope>NUCLEOTIDE SEQUENCE</scope>
    <source>
        <strain evidence="4">NRmbB1</strain>
    </source>
</reference>